<keyword evidence="3" id="KW-1185">Reference proteome</keyword>
<dbReference type="InterPro" id="IPR036691">
    <property type="entry name" value="Endo/exonu/phosph_ase_sf"/>
</dbReference>
<dbReference type="AlphaFoldDB" id="A0A2I0WDT6"/>
<dbReference type="PANTHER" id="PTHR46890">
    <property type="entry name" value="NON-LTR RETROLELEMENT REVERSE TRANSCRIPTASE-LIKE PROTEIN-RELATED"/>
    <property type="match status" value="1"/>
</dbReference>
<dbReference type="Proteomes" id="UP000233837">
    <property type="component" value="Unassembled WGS sequence"/>
</dbReference>
<dbReference type="Pfam" id="PF00078">
    <property type="entry name" value="RVT_1"/>
    <property type="match status" value="1"/>
</dbReference>
<evidence type="ECO:0000313" key="3">
    <source>
        <dbReference type="Proteomes" id="UP000233837"/>
    </source>
</evidence>
<evidence type="ECO:0000313" key="2">
    <source>
        <dbReference type="EMBL" id="PKU73811.1"/>
    </source>
</evidence>
<dbReference type="PANTHER" id="PTHR46890:SF48">
    <property type="entry name" value="RNA-DIRECTED DNA POLYMERASE"/>
    <property type="match status" value="1"/>
</dbReference>
<protein>
    <submittedName>
        <fullName evidence="2">Integrator complex subunit 11</fullName>
    </submittedName>
</protein>
<dbReference type="InterPro" id="IPR043502">
    <property type="entry name" value="DNA/RNA_pol_sf"/>
</dbReference>
<accession>A0A2I0WDT6</accession>
<reference evidence="2 3" key="2">
    <citation type="journal article" date="2017" name="Nature">
        <title>The Apostasia genome and the evolution of orchids.</title>
        <authorList>
            <person name="Zhang G.Q."/>
            <person name="Liu K.W."/>
            <person name="Li Z."/>
            <person name="Lohaus R."/>
            <person name="Hsiao Y.Y."/>
            <person name="Niu S.C."/>
            <person name="Wang J.Y."/>
            <person name="Lin Y.C."/>
            <person name="Xu Q."/>
            <person name="Chen L.J."/>
            <person name="Yoshida K."/>
            <person name="Fujiwara S."/>
            <person name="Wang Z.W."/>
            <person name="Zhang Y.Q."/>
            <person name="Mitsuda N."/>
            <person name="Wang M."/>
            <person name="Liu G.H."/>
            <person name="Pecoraro L."/>
            <person name="Huang H.X."/>
            <person name="Xiao X.J."/>
            <person name="Lin M."/>
            <person name="Wu X.Y."/>
            <person name="Wu W.L."/>
            <person name="Chen Y.Y."/>
            <person name="Chang S.B."/>
            <person name="Sakamoto S."/>
            <person name="Ohme-Takagi M."/>
            <person name="Yagi M."/>
            <person name="Zeng S.J."/>
            <person name="Shen C.Y."/>
            <person name="Yeh C.M."/>
            <person name="Luo Y.B."/>
            <person name="Tsai W.C."/>
            <person name="Van de Peer Y."/>
            <person name="Liu Z.J."/>
        </authorList>
    </citation>
    <scope>NUCLEOTIDE SEQUENCE [LARGE SCALE GENOMIC DNA]</scope>
    <source>
        <tissue evidence="2">The whole plant</tissue>
    </source>
</reference>
<dbReference type="InterPro" id="IPR052343">
    <property type="entry name" value="Retrotransposon-Effector_Assoc"/>
</dbReference>
<evidence type="ECO:0000259" key="1">
    <source>
        <dbReference type="Pfam" id="PF00078"/>
    </source>
</evidence>
<feature type="domain" description="Reverse transcriptase" evidence="1">
    <location>
        <begin position="255"/>
        <end position="371"/>
    </location>
</feature>
<sequence>MEDFNGMIMDCNLFDIGFTGNNFTWNRGHLWQRLDRALFNDACIHYFESTNVEHLSRTLSNHAPLLIKINCKAYGSSSQFRFQNMWILHDSFLDVVKTNWQAPIMPDNSITDNNTKYFHALVKNNRAKNNISKIKKDDGSFTDNQEEIAELAVNHFKNHLNKVFIPTTVINPHIIPKRISIEDNLGLTSIPSLEEVKNIVFDMKADAVAGPDGFTTKFFQKCWPIIFEDFFEAVINFFKGGVITKFFTATSIVLIPKNNLVESWNDFIPISLCSFFYKLLCKILLNRLSVLLPRIISPFQMGFVKGRAIVDNILLAQEFCQDLDAKVRGGNMILKLDIAKAYDNINWEFIYKILSLFGFDCTFINLIKNCIESPFFFGYCEW</sequence>
<dbReference type="STRING" id="906689.A0A2I0WDT6"/>
<proteinExistence type="predicted"/>
<dbReference type="SUPFAM" id="SSF56672">
    <property type="entry name" value="DNA/RNA polymerases"/>
    <property type="match status" value="1"/>
</dbReference>
<name>A0A2I0WDT6_9ASPA</name>
<dbReference type="InterPro" id="IPR000477">
    <property type="entry name" value="RT_dom"/>
</dbReference>
<dbReference type="EMBL" id="KZ502719">
    <property type="protein sequence ID" value="PKU73811.1"/>
    <property type="molecule type" value="Genomic_DNA"/>
</dbReference>
<dbReference type="SUPFAM" id="SSF56219">
    <property type="entry name" value="DNase I-like"/>
    <property type="match status" value="1"/>
</dbReference>
<reference evidence="2 3" key="1">
    <citation type="journal article" date="2016" name="Sci. Rep.">
        <title>The Dendrobium catenatum Lindl. genome sequence provides insights into polysaccharide synthase, floral development and adaptive evolution.</title>
        <authorList>
            <person name="Zhang G.Q."/>
            <person name="Xu Q."/>
            <person name="Bian C."/>
            <person name="Tsai W.C."/>
            <person name="Yeh C.M."/>
            <person name="Liu K.W."/>
            <person name="Yoshida K."/>
            <person name="Zhang L.S."/>
            <person name="Chang S.B."/>
            <person name="Chen F."/>
            <person name="Shi Y."/>
            <person name="Su Y.Y."/>
            <person name="Zhang Y.Q."/>
            <person name="Chen L.J."/>
            <person name="Yin Y."/>
            <person name="Lin M."/>
            <person name="Huang H."/>
            <person name="Deng H."/>
            <person name="Wang Z.W."/>
            <person name="Zhu S.L."/>
            <person name="Zhao X."/>
            <person name="Deng C."/>
            <person name="Niu S.C."/>
            <person name="Huang J."/>
            <person name="Wang M."/>
            <person name="Liu G.H."/>
            <person name="Yang H.J."/>
            <person name="Xiao X.J."/>
            <person name="Hsiao Y.Y."/>
            <person name="Wu W.L."/>
            <person name="Chen Y.Y."/>
            <person name="Mitsuda N."/>
            <person name="Ohme-Takagi M."/>
            <person name="Luo Y.B."/>
            <person name="Van de Peer Y."/>
            <person name="Liu Z.J."/>
        </authorList>
    </citation>
    <scope>NUCLEOTIDE SEQUENCE [LARGE SCALE GENOMIC DNA]</scope>
    <source>
        <tissue evidence="2">The whole plant</tissue>
    </source>
</reference>
<organism evidence="2 3">
    <name type="scientific">Dendrobium catenatum</name>
    <dbReference type="NCBI Taxonomy" id="906689"/>
    <lineage>
        <taxon>Eukaryota</taxon>
        <taxon>Viridiplantae</taxon>
        <taxon>Streptophyta</taxon>
        <taxon>Embryophyta</taxon>
        <taxon>Tracheophyta</taxon>
        <taxon>Spermatophyta</taxon>
        <taxon>Magnoliopsida</taxon>
        <taxon>Liliopsida</taxon>
        <taxon>Asparagales</taxon>
        <taxon>Orchidaceae</taxon>
        <taxon>Epidendroideae</taxon>
        <taxon>Malaxideae</taxon>
        <taxon>Dendrobiinae</taxon>
        <taxon>Dendrobium</taxon>
    </lineage>
</organism>
<gene>
    <name evidence="2" type="ORF">MA16_Dca011957</name>
</gene>
<dbReference type="Gene3D" id="3.60.10.10">
    <property type="entry name" value="Endonuclease/exonuclease/phosphatase"/>
    <property type="match status" value="1"/>
</dbReference>